<reference evidence="4 5" key="1">
    <citation type="submission" date="2019-10" db="EMBL/GenBank/DDBJ databases">
        <title>A soil myxobacterium in the family Polyangiaceae.</title>
        <authorList>
            <person name="Li Y."/>
            <person name="Wang J."/>
        </authorList>
    </citation>
    <scope>NUCLEOTIDE SEQUENCE [LARGE SCALE GENOMIC DNA]</scope>
    <source>
        <strain evidence="4 5">DSM 14734</strain>
    </source>
</reference>
<sequence>MSRFPAFACAFAALAILLLLGPRALAADLILDGGAAGPAVCPDGGTPVDRLCQVNATPALNTACRYGGEKTFGVVSLTNGALVCVAPYDGANKADTGNLVVKANQITIDATSRIVAKGTGYRGLLCNDGEGPAAAPLSGGRGGCSVLDSGGGGAHFGQGGRGTKDCFVVGSATACEFPQEWEEDCGNLTAAGNACVAANDPNNAVCYGTTNSANGAGDGLPTVAGQPFRHSVYEIEFGAAGGDKGCRDGFEAGLRAGRGGGRIVLFAATANQDGMIDIAGGVSADGNRGCSAGNDSAGGGAGGSILIIGDQVNVASTARISAHGGRGGDSQPKCLPCTTNAQCQAGQTCQAGRCGPCNCTPCTSNAQCNTLLGQTCKNVGGDLGSVCADGANQCTPVDPMDNEVECVGTQNNGTCDDCAGGGGGGIINVQSRVGTIHPQAIFDVRGAKGGICPICAGEAGGGAGELQIDSAYVGEICDGWDNDFDGQVDEDLGVIPCPDGSMIPACVGGVPQICSYDPALCLVPASDARPRFALVLDTSGSMLNDLAGNPTFGDGSVDFPGVDTGSDPDATAGNNSRLFIAKEALTQVLSAFPESDYALARYYQDVGVNRSCQSAANFECAQSCCSYDDPSDNLPPPYPSVYPGNQCVLSQLYPGAGYPSSGTFTGNIPIGWPQEAMEMTPTSDCINYAGSCGPPRRGAQVLVGFNQPIGRYLRWLDGVEDADAMFDASTMEGNHCAMGNCEVRGSGPTPLAGALQATYDYLTPVVTCDSAAACRSYAAILLTDGAESCQGDPQAAAAALFAGVHGKPIPTYVIGFSVLPSEQAQLNQIAVAGGTQQAFFVSSKSELANALAQIIGQNQKFELCNDLDDDCDGLVDEDFPEKGQPCTDGEIGACLGLGTYVCKADGSGTECGIVDPGASPMAEVCNSMDDDCDGLVDEDAMGLPLDCPSCVPSPEVCDGVDNDCDFNIDEEPDVSTNQPMIFGVPCGELTAPNDQAPCQLGTVLCINAMPVCVGFVGPKEELCNGLDEDCDGVGDNMAPCPGDSMCIQAQCAIPCTGGEFPCPPGLACNADGYCLKVTCDDVNCGPGQVCVDGVCQDAPDGGMGGNGGDGGDGGNGGSAGAGGAGGNGGNAAATTGSGGAPDRGTYGLPTGGGGCTCGVASDERQNAGVIAGLIALSCAGLGRRRGARGSRKEAA</sequence>
<feature type="region of interest" description="Disordered" evidence="1">
    <location>
        <begin position="1124"/>
        <end position="1143"/>
    </location>
</feature>
<dbReference type="EMBL" id="WJIE01000004">
    <property type="protein sequence ID" value="MRG93144.1"/>
    <property type="molecule type" value="Genomic_DNA"/>
</dbReference>
<feature type="signal peptide" evidence="2">
    <location>
        <begin position="1"/>
        <end position="26"/>
    </location>
</feature>
<dbReference type="Proteomes" id="UP000440224">
    <property type="component" value="Unassembled WGS sequence"/>
</dbReference>
<keyword evidence="2" id="KW-0732">Signal</keyword>
<dbReference type="AlphaFoldDB" id="A0A6N7PSX5"/>
<organism evidence="4 5">
    <name type="scientific">Polyangium spumosum</name>
    <dbReference type="NCBI Taxonomy" id="889282"/>
    <lineage>
        <taxon>Bacteria</taxon>
        <taxon>Pseudomonadati</taxon>
        <taxon>Myxococcota</taxon>
        <taxon>Polyangia</taxon>
        <taxon>Polyangiales</taxon>
        <taxon>Polyangiaceae</taxon>
        <taxon>Polyangium</taxon>
    </lineage>
</organism>
<dbReference type="OrthoDB" id="9783818at2"/>
<dbReference type="SUPFAM" id="SSF53300">
    <property type="entry name" value="vWA-like"/>
    <property type="match status" value="1"/>
</dbReference>
<dbReference type="RefSeq" id="WP_153820009.1">
    <property type="nucleotide sequence ID" value="NZ_WJIE01000004.1"/>
</dbReference>
<dbReference type="InterPro" id="IPR021655">
    <property type="entry name" value="Put_metal-bd"/>
</dbReference>
<evidence type="ECO:0000256" key="1">
    <source>
        <dbReference type="SAM" id="MobiDB-lite"/>
    </source>
</evidence>
<keyword evidence="5" id="KW-1185">Reference proteome</keyword>
<comment type="caution">
    <text evidence="4">The sequence shown here is derived from an EMBL/GenBank/DDBJ whole genome shotgun (WGS) entry which is preliminary data.</text>
</comment>
<evidence type="ECO:0000313" key="5">
    <source>
        <dbReference type="Proteomes" id="UP000440224"/>
    </source>
</evidence>
<feature type="domain" description="VWFA" evidence="3">
    <location>
        <begin position="737"/>
        <end position="854"/>
    </location>
</feature>
<accession>A0A6N7PSX5</accession>
<dbReference type="Gene3D" id="3.40.50.410">
    <property type="entry name" value="von Willebrand factor, type A domain"/>
    <property type="match status" value="1"/>
</dbReference>
<evidence type="ECO:0000313" key="4">
    <source>
        <dbReference type="EMBL" id="MRG93144.1"/>
    </source>
</evidence>
<gene>
    <name evidence="4" type="ORF">GF068_14565</name>
</gene>
<proteinExistence type="predicted"/>
<dbReference type="InterPro" id="IPR036465">
    <property type="entry name" value="vWFA_dom_sf"/>
</dbReference>
<dbReference type="Pfam" id="PF11617">
    <property type="entry name" value="Cu-binding_MopE"/>
    <property type="match status" value="5"/>
</dbReference>
<dbReference type="InterPro" id="IPR002035">
    <property type="entry name" value="VWF_A"/>
</dbReference>
<protein>
    <recommendedName>
        <fullName evidence="3">VWFA domain-containing protein</fullName>
    </recommendedName>
</protein>
<evidence type="ECO:0000259" key="3">
    <source>
        <dbReference type="PROSITE" id="PS50234"/>
    </source>
</evidence>
<name>A0A6N7PSX5_9BACT</name>
<evidence type="ECO:0000256" key="2">
    <source>
        <dbReference type="SAM" id="SignalP"/>
    </source>
</evidence>
<dbReference type="PROSITE" id="PS50234">
    <property type="entry name" value="VWFA"/>
    <property type="match status" value="1"/>
</dbReference>
<feature type="chain" id="PRO_5026736735" description="VWFA domain-containing protein" evidence="2">
    <location>
        <begin position="27"/>
        <end position="1195"/>
    </location>
</feature>